<evidence type="ECO:0000256" key="1">
    <source>
        <dbReference type="SAM" id="SignalP"/>
    </source>
</evidence>
<reference evidence="2 3" key="1">
    <citation type="journal article" date="2015" name="Proc. Natl. Acad. Sci. U.S.A.">
        <title>The resurrection genome of Boea hygrometrica: A blueprint for survival of dehydration.</title>
        <authorList>
            <person name="Xiao L."/>
            <person name="Yang G."/>
            <person name="Zhang L."/>
            <person name="Yang X."/>
            <person name="Zhao S."/>
            <person name="Ji Z."/>
            <person name="Zhou Q."/>
            <person name="Hu M."/>
            <person name="Wang Y."/>
            <person name="Chen M."/>
            <person name="Xu Y."/>
            <person name="Jin H."/>
            <person name="Xiao X."/>
            <person name="Hu G."/>
            <person name="Bao F."/>
            <person name="Hu Y."/>
            <person name="Wan P."/>
            <person name="Li L."/>
            <person name="Deng X."/>
            <person name="Kuang T."/>
            <person name="Xiang C."/>
            <person name="Zhu J.K."/>
            <person name="Oliver M.J."/>
            <person name="He Y."/>
        </authorList>
    </citation>
    <scope>NUCLEOTIDE SEQUENCE [LARGE SCALE GENOMIC DNA]</scope>
    <source>
        <strain evidence="3">cv. XS01</strain>
    </source>
</reference>
<dbReference type="PANTHER" id="PTHR37184:SF2">
    <property type="entry name" value="CLAVATA3_ESR (CLE)-RELATED PROTEIN 43"/>
    <property type="match status" value="1"/>
</dbReference>
<keyword evidence="3" id="KW-1185">Reference proteome</keyword>
<feature type="chain" id="PRO_5016451326" evidence="1">
    <location>
        <begin position="30"/>
        <end position="106"/>
    </location>
</feature>
<keyword evidence="1" id="KW-0732">Signal</keyword>
<dbReference type="PANTHER" id="PTHR37184">
    <property type="entry name" value="CLAVATA3/ESR (CLE)-RELATED PROTEIN 27"/>
    <property type="match status" value="1"/>
</dbReference>
<dbReference type="InterPro" id="IPR040274">
    <property type="entry name" value="CLE27/CLE43"/>
</dbReference>
<name>A0A2Z7AJZ4_9LAMI</name>
<dbReference type="AlphaFoldDB" id="A0A2Z7AJZ4"/>
<accession>A0A2Z7AJZ4</accession>
<dbReference type="Proteomes" id="UP000250235">
    <property type="component" value="Unassembled WGS sequence"/>
</dbReference>
<proteinExistence type="predicted"/>
<gene>
    <name evidence="2" type="ORF">F511_06363</name>
</gene>
<evidence type="ECO:0000313" key="3">
    <source>
        <dbReference type="Proteomes" id="UP000250235"/>
    </source>
</evidence>
<sequence length="106" mass="12051">MIFSGEKSRILAHPSLVFLLIISLFHVRALGPNKAEAIRVLAVHDSSAATHETETSKMESSPPSRNQTQIFKDYFKERVSDLNRTEDGRFLDYKRKIPSCPDPLHN</sequence>
<protein>
    <submittedName>
        <fullName evidence="2">Uncharacterized protein</fullName>
    </submittedName>
</protein>
<evidence type="ECO:0000313" key="2">
    <source>
        <dbReference type="EMBL" id="KZV19501.1"/>
    </source>
</evidence>
<feature type="signal peptide" evidence="1">
    <location>
        <begin position="1"/>
        <end position="29"/>
    </location>
</feature>
<dbReference type="EMBL" id="KV016685">
    <property type="protein sequence ID" value="KZV19501.1"/>
    <property type="molecule type" value="Genomic_DNA"/>
</dbReference>
<organism evidence="2 3">
    <name type="scientific">Dorcoceras hygrometricum</name>
    <dbReference type="NCBI Taxonomy" id="472368"/>
    <lineage>
        <taxon>Eukaryota</taxon>
        <taxon>Viridiplantae</taxon>
        <taxon>Streptophyta</taxon>
        <taxon>Embryophyta</taxon>
        <taxon>Tracheophyta</taxon>
        <taxon>Spermatophyta</taxon>
        <taxon>Magnoliopsida</taxon>
        <taxon>eudicotyledons</taxon>
        <taxon>Gunneridae</taxon>
        <taxon>Pentapetalae</taxon>
        <taxon>asterids</taxon>
        <taxon>lamiids</taxon>
        <taxon>Lamiales</taxon>
        <taxon>Gesneriaceae</taxon>
        <taxon>Didymocarpoideae</taxon>
        <taxon>Trichosporeae</taxon>
        <taxon>Loxocarpinae</taxon>
        <taxon>Dorcoceras</taxon>
    </lineage>
</organism>
<dbReference type="OrthoDB" id="1298458at2759"/>